<dbReference type="Pfam" id="PF07862">
    <property type="entry name" value="Nif11"/>
    <property type="match status" value="1"/>
</dbReference>
<dbReference type="KEGG" id="syw:SYNW0732"/>
<reference evidence="2 3" key="1">
    <citation type="journal article" date="2003" name="Nature">
        <title>The genome of a motile marine Synechococcus.</title>
        <authorList>
            <person name="Palenik B."/>
            <person name="Brahamsha B."/>
            <person name="Larimer F."/>
            <person name="Land M."/>
            <person name="Hauser L."/>
            <person name="Chain P."/>
            <person name="Lamerdin J."/>
            <person name="Regala W."/>
            <person name="Allen E.A."/>
            <person name="McCarren J."/>
            <person name="Paulsen I."/>
            <person name="Dufresne A."/>
            <person name="Partensky F."/>
            <person name="Webb E."/>
            <person name="Waterbury J."/>
        </authorList>
    </citation>
    <scope>NUCLEOTIDE SEQUENCE [LARGE SCALE GENOMIC DNA]</scope>
    <source>
        <strain evidence="2 3">WH8102</strain>
    </source>
</reference>
<evidence type="ECO:0000259" key="1">
    <source>
        <dbReference type="Pfam" id="PF07862"/>
    </source>
</evidence>
<dbReference type="HOGENOM" id="CLU_195389_0_0_3"/>
<dbReference type="Proteomes" id="UP000001422">
    <property type="component" value="Chromosome"/>
</dbReference>
<dbReference type="STRING" id="84588.SYNW0732"/>
<sequence length="81" mass="9186">MSLSQLDQFLSLRESNPLLSQRLASPLELEDFLQLAREWGFQLTESDVLAAQKRAMDQGSAAALQRAQAEESRRLRNFIHG</sequence>
<dbReference type="AlphaFoldDB" id="Q7U890"/>
<dbReference type="NCBIfam" id="TIGR03798">
    <property type="entry name" value="leader_Nif11"/>
    <property type="match status" value="1"/>
</dbReference>
<keyword evidence="3" id="KW-1185">Reference proteome</keyword>
<organism evidence="2 3">
    <name type="scientific">Parasynechococcus marenigrum (strain WH8102)</name>
    <dbReference type="NCBI Taxonomy" id="84588"/>
    <lineage>
        <taxon>Bacteria</taxon>
        <taxon>Bacillati</taxon>
        <taxon>Cyanobacteriota</taxon>
        <taxon>Cyanophyceae</taxon>
        <taxon>Synechococcales</taxon>
        <taxon>Prochlorococcaceae</taxon>
        <taxon>Parasynechococcus</taxon>
        <taxon>Parasynechococcus marenigrum</taxon>
    </lineage>
</organism>
<evidence type="ECO:0000313" key="2">
    <source>
        <dbReference type="EMBL" id="CAE07247.1"/>
    </source>
</evidence>
<evidence type="ECO:0000313" key="3">
    <source>
        <dbReference type="Proteomes" id="UP000001422"/>
    </source>
</evidence>
<dbReference type="InterPro" id="IPR012903">
    <property type="entry name" value="Nif11"/>
</dbReference>
<feature type="domain" description="Nif11" evidence="1">
    <location>
        <begin position="1"/>
        <end position="47"/>
    </location>
</feature>
<protein>
    <submittedName>
        <fullName evidence="2">Conserved hypothetical</fullName>
    </submittedName>
</protein>
<dbReference type="eggNOG" id="ENOG502ZIJK">
    <property type="taxonomic scope" value="Bacteria"/>
</dbReference>
<dbReference type="EMBL" id="BX569691">
    <property type="protein sequence ID" value="CAE07247.1"/>
    <property type="molecule type" value="Genomic_DNA"/>
</dbReference>
<dbReference type="InterPro" id="IPR022516">
    <property type="entry name" value="CHP03798_Ocin"/>
</dbReference>
<accession>Q7U890</accession>
<dbReference type="RefSeq" id="WP_011127597.1">
    <property type="nucleotide sequence ID" value="NC_005070.1"/>
</dbReference>
<gene>
    <name evidence="2" type="ordered locus">SYNW0732</name>
</gene>
<proteinExistence type="predicted"/>
<name>Q7U890_PARMW</name>